<dbReference type="Proteomes" id="UP000184287">
    <property type="component" value="Unassembled WGS sequence"/>
</dbReference>
<name>A0A1M5APS9_9SPHI</name>
<dbReference type="AlphaFoldDB" id="A0A1M5APS9"/>
<dbReference type="GO" id="GO:0016020">
    <property type="term" value="C:membrane"/>
    <property type="evidence" value="ECO:0007669"/>
    <property type="project" value="UniProtKB-SubCell"/>
</dbReference>
<evidence type="ECO:0000256" key="5">
    <source>
        <dbReference type="SAM" id="Phobius"/>
    </source>
</evidence>
<evidence type="ECO:0000313" key="6">
    <source>
        <dbReference type="EMBL" id="SHF32239.1"/>
    </source>
</evidence>
<keyword evidence="4 5" id="KW-0472">Membrane</keyword>
<accession>A0A1M5APS9</accession>
<feature type="transmembrane region" description="Helical" evidence="5">
    <location>
        <begin position="51"/>
        <end position="71"/>
    </location>
</feature>
<feature type="transmembrane region" description="Helical" evidence="5">
    <location>
        <begin position="12"/>
        <end position="30"/>
    </location>
</feature>
<keyword evidence="2 5" id="KW-0812">Transmembrane</keyword>
<organism evidence="6 7">
    <name type="scientific">Pedobacter caeni</name>
    <dbReference type="NCBI Taxonomy" id="288992"/>
    <lineage>
        <taxon>Bacteria</taxon>
        <taxon>Pseudomonadati</taxon>
        <taxon>Bacteroidota</taxon>
        <taxon>Sphingobacteriia</taxon>
        <taxon>Sphingobacteriales</taxon>
        <taxon>Sphingobacteriaceae</taxon>
        <taxon>Pedobacter</taxon>
    </lineage>
</organism>
<keyword evidence="7" id="KW-1185">Reference proteome</keyword>
<keyword evidence="3 5" id="KW-1133">Transmembrane helix</keyword>
<dbReference type="STRING" id="288992.SAMN04488522_102838"/>
<dbReference type="EMBL" id="FQUQ01000002">
    <property type="protein sequence ID" value="SHF32239.1"/>
    <property type="molecule type" value="Genomic_DNA"/>
</dbReference>
<protein>
    <submittedName>
        <fullName evidence="6">Uncharacterized membrane protein YphA, DoxX/SURF4 family</fullName>
    </submittedName>
</protein>
<evidence type="ECO:0000256" key="3">
    <source>
        <dbReference type="ARBA" id="ARBA00022989"/>
    </source>
</evidence>
<reference evidence="7" key="1">
    <citation type="submission" date="2016-11" db="EMBL/GenBank/DDBJ databases">
        <authorList>
            <person name="Varghese N."/>
            <person name="Submissions S."/>
        </authorList>
    </citation>
    <scope>NUCLEOTIDE SEQUENCE [LARGE SCALE GENOMIC DNA]</scope>
    <source>
        <strain evidence="7">DSM 16990</strain>
    </source>
</reference>
<proteinExistence type="predicted"/>
<comment type="subcellular location">
    <subcellularLocation>
        <location evidence="1">Membrane</location>
        <topology evidence="1">Multi-pass membrane protein</topology>
    </subcellularLocation>
</comment>
<gene>
    <name evidence="6" type="ORF">SAMN04488522_102838</name>
</gene>
<dbReference type="InterPro" id="IPR032808">
    <property type="entry name" value="DoxX"/>
</dbReference>
<dbReference type="Pfam" id="PF07681">
    <property type="entry name" value="DoxX"/>
    <property type="match status" value="1"/>
</dbReference>
<evidence type="ECO:0000313" key="7">
    <source>
        <dbReference type="Proteomes" id="UP000184287"/>
    </source>
</evidence>
<evidence type="ECO:0000256" key="4">
    <source>
        <dbReference type="ARBA" id="ARBA00023136"/>
    </source>
</evidence>
<feature type="transmembrane region" description="Helical" evidence="5">
    <location>
        <begin position="130"/>
        <end position="152"/>
    </location>
</feature>
<sequence>MRYHGLHDFHEHIFLTQIKFFYSFLRLPLYHHPKKIQKITTMKINHKFPQFYLRLALGIGFIVPVLDRIGWLGPAGSKNVGWGNWDNFVDYTNTLMPFLERPMANVMGGIATIAEVLFGLMLIIGLKTRVAAFGSFLLTLSFGLCMAMSLGLKAPLNYSVFAVSGASLLLSTMSGYKWSLDEYFSEKLPES</sequence>
<evidence type="ECO:0000256" key="2">
    <source>
        <dbReference type="ARBA" id="ARBA00022692"/>
    </source>
</evidence>
<evidence type="ECO:0000256" key="1">
    <source>
        <dbReference type="ARBA" id="ARBA00004141"/>
    </source>
</evidence>
<feature type="transmembrane region" description="Helical" evidence="5">
    <location>
        <begin position="103"/>
        <end position="123"/>
    </location>
</feature>